<dbReference type="RefSeq" id="WP_407048815.1">
    <property type="nucleotide sequence ID" value="NZ_CP158568.1"/>
</dbReference>
<evidence type="ECO:0000313" key="1">
    <source>
        <dbReference type="EMBL" id="XBY43713.1"/>
    </source>
</evidence>
<dbReference type="Pfam" id="PF06299">
    <property type="entry name" value="DUF1045"/>
    <property type="match status" value="1"/>
</dbReference>
<dbReference type="Gene3D" id="3.90.1140.10">
    <property type="entry name" value="Cyclic phosphodiesterase"/>
    <property type="match status" value="1"/>
</dbReference>
<sequence length="266" mass="28706">MTFNSALPSEPVVAIGTRAGNAAKAVAASTSTHPKVMTDARYALYFAPPAVDPLWSFGSAAIGYDAETGAEVAIPPVDGFSADALIAATAEPRTYGFHATLKAPFHLIEGADEAGFLSAVRAFAANVAPFEIPRLAVNAIGAFIALTPAEPCEPLQALAKHTVTILDAFRAALDPADRERRLKSPLTERQIEQLDRWGYPYVLDDFKFHMTLSGKLDDATRDRLAAAHATRYAAIDRPVTVGEIAVFMQPDRKSRFRVIERVKLGR</sequence>
<gene>
    <name evidence="1" type="ORF">ABS361_16770</name>
</gene>
<proteinExistence type="predicted"/>
<organism evidence="1">
    <name type="scientific">Methyloraptor flagellatus</name>
    <dbReference type="NCBI Taxonomy" id="3162530"/>
    <lineage>
        <taxon>Bacteria</taxon>
        <taxon>Pseudomonadati</taxon>
        <taxon>Pseudomonadota</taxon>
        <taxon>Alphaproteobacteria</taxon>
        <taxon>Hyphomicrobiales</taxon>
        <taxon>Ancalomicrobiaceae</taxon>
        <taxon>Methyloraptor</taxon>
    </lineage>
</organism>
<dbReference type="NCBIfam" id="TIGR03223">
    <property type="entry name" value="Phn_opern_protn"/>
    <property type="match status" value="1"/>
</dbReference>
<protein>
    <submittedName>
        <fullName evidence="1">DUF1045 domain-containing protein</fullName>
    </submittedName>
</protein>
<dbReference type="KEGG" id="mflg:ABS361_16770"/>
<dbReference type="AlphaFoldDB" id="A0AAU7X707"/>
<dbReference type="EMBL" id="CP158568">
    <property type="protein sequence ID" value="XBY43713.1"/>
    <property type="molecule type" value="Genomic_DNA"/>
</dbReference>
<dbReference type="InterPro" id="IPR009389">
    <property type="entry name" value="DUF1045"/>
</dbReference>
<accession>A0AAU7X707</accession>
<reference evidence="1" key="1">
    <citation type="submission" date="2024-06" db="EMBL/GenBank/DDBJ databases">
        <title>Methylostella associata gen. nov., sp. nov., a novel Ancalomicrobiaceae-affiliated facultatively methylotrophic bacteria that feed on methanotrophs of the genus Methylococcus.</title>
        <authorList>
            <person name="Saltykova V."/>
            <person name="Danilova O.V."/>
            <person name="Oshkin I.Y."/>
            <person name="Belova S.E."/>
            <person name="Pimenov N.V."/>
            <person name="Dedysh S.N."/>
        </authorList>
    </citation>
    <scope>NUCLEOTIDE SEQUENCE</scope>
    <source>
        <strain evidence="1">S20</strain>
    </source>
</reference>
<name>A0AAU7X707_9HYPH</name>
<dbReference type="PIRSF" id="PIRSF033328">
    <property type="entry name" value="Phest_Mll4975"/>
    <property type="match status" value="1"/>
</dbReference>